<name>A0AAE4C5B3_9MICC</name>
<dbReference type="SUPFAM" id="SSF53244">
    <property type="entry name" value="MurD-like peptide ligases, peptide-binding domain"/>
    <property type="match status" value="1"/>
</dbReference>
<organism evidence="12 13">
    <name type="scientific">Falsarthrobacter nasiphocae</name>
    <dbReference type="NCBI Taxonomy" id="189863"/>
    <lineage>
        <taxon>Bacteria</taxon>
        <taxon>Bacillati</taxon>
        <taxon>Actinomycetota</taxon>
        <taxon>Actinomycetes</taxon>
        <taxon>Micrococcales</taxon>
        <taxon>Micrococcaceae</taxon>
        <taxon>Falsarthrobacter</taxon>
    </lineage>
</organism>
<keyword evidence="13" id="KW-1185">Reference proteome</keyword>
<dbReference type="RefSeq" id="WP_309848984.1">
    <property type="nucleotide sequence ID" value="NZ_BAAAIU010000004.1"/>
</dbReference>
<comment type="pathway">
    <text evidence="7 8">Cell wall biogenesis; peptidoglycan biosynthesis.</text>
</comment>
<dbReference type="GO" id="GO:0005524">
    <property type="term" value="F:ATP binding"/>
    <property type="evidence" value="ECO:0007669"/>
    <property type="project" value="UniProtKB-UniRule"/>
</dbReference>
<dbReference type="InterPro" id="IPR013221">
    <property type="entry name" value="Mur_ligase_cen"/>
</dbReference>
<dbReference type="HAMAP" id="MF_00208">
    <property type="entry name" value="MurE"/>
    <property type="match status" value="1"/>
</dbReference>
<dbReference type="InterPro" id="IPR035911">
    <property type="entry name" value="MurE/MurF_N"/>
</dbReference>
<dbReference type="GO" id="GO:0051301">
    <property type="term" value="P:cell division"/>
    <property type="evidence" value="ECO:0007669"/>
    <property type="project" value="UniProtKB-KW"/>
</dbReference>
<evidence type="ECO:0000259" key="9">
    <source>
        <dbReference type="Pfam" id="PF01225"/>
    </source>
</evidence>
<comment type="caution">
    <text evidence="7">Lacks conserved residue(s) required for the propagation of feature annotation.</text>
</comment>
<dbReference type="InterPro" id="IPR000713">
    <property type="entry name" value="Mur_ligase_N"/>
</dbReference>
<evidence type="ECO:0000256" key="6">
    <source>
        <dbReference type="ARBA" id="ARBA00023316"/>
    </source>
</evidence>
<keyword evidence="3 7" id="KW-0133">Cell shape</keyword>
<dbReference type="PANTHER" id="PTHR23135">
    <property type="entry name" value="MUR LIGASE FAMILY MEMBER"/>
    <property type="match status" value="1"/>
</dbReference>
<keyword evidence="7" id="KW-0547">Nucleotide-binding</keyword>
<dbReference type="NCBIfam" id="TIGR01085">
    <property type="entry name" value="murE"/>
    <property type="match status" value="1"/>
</dbReference>
<dbReference type="NCBIfam" id="NF001124">
    <property type="entry name" value="PRK00139.1-2"/>
    <property type="match status" value="1"/>
</dbReference>
<dbReference type="GO" id="GO:0005737">
    <property type="term" value="C:cytoplasm"/>
    <property type="evidence" value="ECO:0007669"/>
    <property type="project" value="UniProtKB-SubCell"/>
</dbReference>
<feature type="binding site" evidence="7">
    <location>
        <begin position="140"/>
        <end position="146"/>
    </location>
    <ligand>
        <name>ATP</name>
        <dbReference type="ChEBI" id="CHEBI:30616"/>
    </ligand>
</feature>
<evidence type="ECO:0000256" key="3">
    <source>
        <dbReference type="ARBA" id="ARBA00022960"/>
    </source>
</evidence>
<evidence type="ECO:0000259" key="11">
    <source>
        <dbReference type="Pfam" id="PF08245"/>
    </source>
</evidence>
<keyword evidence="4 7" id="KW-0573">Peptidoglycan synthesis</keyword>
<dbReference type="InterPro" id="IPR005761">
    <property type="entry name" value="UDP-N-AcMur-Glu-dNH2Pim_ligase"/>
</dbReference>
<feature type="binding site" evidence="7">
    <location>
        <position position="209"/>
    </location>
    <ligand>
        <name>UDP-N-acetyl-alpha-D-muramoyl-L-alanyl-D-glutamate</name>
        <dbReference type="ChEBI" id="CHEBI:83900"/>
    </ligand>
</feature>
<keyword evidence="7 12" id="KW-0436">Ligase</keyword>
<feature type="binding site" evidence="7">
    <location>
        <position position="48"/>
    </location>
    <ligand>
        <name>UDP-N-acetyl-alpha-D-muramoyl-L-alanyl-D-glutamate</name>
        <dbReference type="ChEBI" id="CHEBI:83900"/>
    </ligand>
</feature>
<sequence length="533" mass="54865">MTSSPTSRMRPRTARAVDARSLIEAVAARLGTADVEVAGDAEVTGVALDSRAVQPGDLWVALPGAARHGADFAPAVIAAGASCIVTDEAGRARVEAAAAEAGRAVALAVVPSGLRAWAGPLAAEVFGTGERAFPLFAVTGTNGKTTTTYMLNSLQRALGRSTGVIGTIEIRAGEEAIPSVLTTPESPDVHGILARMAENGVTGAAMEVSSHAIDYRRVDGIRFDVAGFTNLTQDHLDLHGTMEEYFASKAQLFEPARSAAAVILADGEWGHRMAEAARAAGAVVVTLSLEGEADARVTDVAQEGLGSRFTLEWRGERLEVVLPLPGAFNVANAALAVTMLLASGVSAAQLAPVLADGSGLAVTVPGRMQVIGTSPAAIVDFAHNPDALERALASVAGERRILVFGATGDRDPSKRHAMGRIAAEGADIVIVTDDDPHGEDPASIRAAVLEGARAAGTGASIEEVHPRADAIARAVELAGPKDAILVAGRGHETVQDVAGVDIPLDDREELAAALRRAGYPTLDQTTRKDGAEC</sequence>
<proteinExistence type="inferred from homology"/>
<dbReference type="PANTHER" id="PTHR23135:SF4">
    <property type="entry name" value="UDP-N-ACETYLMURAMOYL-L-ALANYL-D-GLUTAMATE--2,6-DIAMINOPIMELATE LIGASE MURE HOMOLOG, CHLOROPLASTIC"/>
    <property type="match status" value="1"/>
</dbReference>
<evidence type="ECO:0000259" key="10">
    <source>
        <dbReference type="Pfam" id="PF02875"/>
    </source>
</evidence>
<reference evidence="12" key="1">
    <citation type="submission" date="2023-07" db="EMBL/GenBank/DDBJ databases">
        <title>Sequencing the genomes of 1000 actinobacteria strains.</title>
        <authorList>
            <person name="Klenk H.-P."/>
        </authorList>
    </citation>
    <scope>NUCLEOTIDE SEQUENCE</scope>
    <source>
        <strain evidence="12">DSM 13988</strain>
    </source>
</reference>
<dbReference type="InterPro" id="IPR036565">
    <property type="entry name" value="Mur-like_cat_sf"/>
</dbReference>
<feature type="domain" description="Mur ligase N-terminal catalytic" evidence="9">
    <location>
        <begin position="42"/>
        <end position="97"/>
    </location>
</feature>
<comment type="similarity">
    <text evidence="1 7">Belongs to the MurCDEF family. MurE subfamily.</text>
</comment>
<comment type="function">
    <text evidence="7">Catalyzes the addition of an amino acid to the nucleotide precursor UDP-N-acetylmuramoyl-L-alanyl-D-glutamate (UMAG) in the biosynthesis of bacterial cell-wall peptidoglycan.</text>
</comment>
<gene>
    <name evidence="7" type="primary">murE</name>
    <name evidence="12" type="ORF">J2S35_000263</name>
</gene>
<evidence type="ECO:0000256" key="1">
    <source>
        <dbReference type="ARBA" id="ARBA00005898"/>
    </source>
</evidence>
<keyword evidence="2 7" id="KW-0132">Cell division</keyword>
<dbReference type="GO" id="GO:0016881">
    <property type="term" value="F:acid-amino acid ligase activity"/>
    <property type="evidence" value="ECO:0007669"/>
    <property type="project" value="UniProtKB-UniRule"/>
</dbReference>
<feature type="modified residue" description="N6-carboxylysine" evidence="7">
    <location>
        <position position="249"/>
    </location>
</feature>
<feature type="binding site" evidence="7">
    <location>
        <position position="217"/>
    </location>
    <ligand>
        <name>UDP-N-acetyl-alpha-D-muramoyl-L-alanyl-D-glutamate</name>
        <dbReference type="ChEBI" id="CHEBI:83900"/>
    </ligand>
</feature>
<dbReference type="Gene3D" id="3.90.190.20">
    <property type="entry name" value="Mur ligase, C-terminal domain"/>
    <property type="match status" value="1"/>
</dbReference>
<dbReference type="EMBL" id="JAVDUI010000001">
    <property type="protein sequence ID" value="MDR6891323.1"/>
    <property type="molecule type" value="Genomic_DNA"/>
</dbReference>
<feature type="domain" description="Mur ligase C-terminal" evidence="10">
    <location>
        <begin position="366"/>
        <end position="490"/>
    </location>
</feature>
<dbReference type="GO" id="GO:0008360">
    <property type="term" value="P:regulation of cell shape"/>
    <property type="evidence" value="ECO:0007669"/>
    <property type="project" value="UniProtKB-KW"/>
</dbReference>
<dbReference type="GO" id="GO:0000287">
    <property type="term" value="F:magnesium ion binding"/>
    <property type="evidence" value="ECO:0007669"/>
    <property type="project" value="UniProtKB-UniRule"/>
</dbReference>
<dbReference type="InterPro" id="IPR004101">
    <property type="entry name" value="Mur_ligase_C"/>
</dbReference>
<dbReference type="Gene3D" id="3.40.1390.10">
    <property type="entry name" value="MurE/MurF, N-terminal domain"/>
    <property type="match status" value="1"/>
</dbReference>
<keyword evidence="6 7" id="KW-0961">Cell wall biogenesis/degradation</keyword>
<comment type="caution">
    <text evidence="12">The sequence shown here is derived from an EMBL/GenBank/DDBJ whole genome shotgun (WGS) entry which is preliminary data.</text>
</comment>
<evidence type="ECO:0000256" key="7">
    <source>
        <dbReference type="HAMAP-Rule" id="MF_00208"/>
    </source>
</evidence>
<comment type="subcellular location">
    <subcellularLocation>
        <location evidence="7 8">Cytoplasm</location>
    </subcellularLocation>
</comment>
<feature type="binding site" evidence="7">
    <location>
        <position position="50"/>
    </location>
    <ligand>
        <name>UDP-N-acetyl-alpha-D-muramoyl-L-alanyl-D-glutamate</name>
        <dbReference type="ChEBI" id="CHEBI:83900"/>
    </ligand>
</feature>
<evidence type="ECO:0000256" key="4">
    <source>
        <dbReference type="ARBA" id="ARBA00022984"/>
    </source>
</evidence>
<keyword evidence="5 7" id="KW-0131">Cell cycle</keyword>
<dbReference type="NCBIfam" id="NF001126">
    <property type="entry name" value="PRK00139.1-4"/>
    <property type="match status" value="1"/>
</dbReference>
<dbReference type="SUPFAM" id="SSF53623">
    <property type="entry name" value="MurD-like peptide ligases, catalytic domain"/>
    <property type="match status" value="1"/>
</dbReference>
<dbReference type="GO" id="GO:0009252">
    <property type="term" value="P:peptidoglycan biosynthetic process"/>
    <property type="evidence" value="ECO:0007669"/>
    <property type="project" value="UniProtKB-UniRule"/>
</dbReference>
<keyword evidence="7" id="KW-0067">ATP-binding</keyword>
<accession>A0AAE4C5B3</accession>
<dbReference type="AlphaFoldDB" id="A0AAE4C5B3"/>
<dbReference type="Gene3D" id="3.40.1190.10">
    <property type="entry name" value="Mur-like, catalytic domain"/>
    <property type="match status" value="1"/>
</dbReference>
<dbReference type="Pfam" id="PF08245">
    <property type="entry name" value="Mur_ligase_M"/>
    <property type="match status" value="1"/>
</dbReference>
<dbReference type="Pfam" id="PF01225">
    <property type="entry name" value="Mur_ligase"/>
    <property type="match status" value="1"/>
</dbReference>
<comment type="PTM">
    <text evidence="7">Carboxylation is probably crucial for Mg(2+) binding and, consequently, for the gamma-phosphate positioning of ATP.</text>
</comment>
<feature type="domain" description="Mur ligase central" evidence="11">
    <location>
        <begin position="138"/>
        <end position="339"/>
    </location>
</feature>
<dbReference type="InterPro" id="IPR036615">
    <property type="entry name" value="Mur_ligase_C_dom_sf"/>
</dbReference>
<comment type="cofactor">
    <cofactor evidence="7">
        <name>Mg(2+)</name>
        <dbReference type="ChEBI" id="CHEBI:18420"/>
    </cofactor>
</comment>
<dbReference type="GO" id="GO:0071555">
    <property type="term" value="P:cell wall organization"/>
    <property type="evidence" value="ECO:0007669"/>
    <property type="project" value="UniProtKB-KW"/>
</dbReference>
<keyword evidence="7" id="KW-0963">Cytoplasm</keyword>
<protein>
    <recommendedName>
        <fullName evidence="7">UDP-N-acetylmuramyl-tripeptide synthetase</fullName>
        <ecNumber evidence="7">6.3.2.-</ecNumber>
    </recommendedName>
    <alternativeName>
        <fullName evidence="7">UDP-MurNAc-tripeptide synthetase</fullName>
    </alternativeName>
</protein>
<dbReference type="Pfam" id="PF02875">
    <property type="entry name" value="Mur_ligase_C"/>
    <property type="match status" value="1"/>
</dbReference>
<feature type="binding site" evidence="7">
    <location>
        <begin position="182"/>
        <end position="183"/>
    </location>
    <ligand>
        <name>UDP-N-acetyl-alpha-D-muramoyl-L-alanyl-D-glutamate</name>
        <dbReference type="ChEBI" id="CHEBI:83900"/>
    </ligand>
</feature>
<keyword evidence="7" id="KW-0460">Magnesium</keyword>
<dbReference type="EC" id="6.3.2.-" evidence="7"/>
<evidence type="ECO:0000256" key="8">
    <source>
        <dbReference type="RuleBase" id="RU004135"/>
    </source>
</evidence>
<dbReference type="Proteomes" id="UP001247307">
    <property type="component" value="Unassembled WGS sequence"/>
</dbReference>
<dbReference type="SUPFAM" id="SSF63418">
    <property type="entry name" value="MurE/MurF N-terminal domain"/>
    <property type="match status" value="1"/>
</dbReference>
<evidence type="ECO:0000256" key="5">
    <source>
        <dbReference type="ARBA" id="ARBA00023306"/>
    </source>
</evidence>
<evidence type="ECO:0000313" key="12">
    <source>
        <dbReference type="EMBL" id="MDR6891323.1"/>
    </source>
</evidence>
<evidence type="ECO:0000313" key="13">
    <source>
        <dbReference type="Proteomes" id="UP001247307"/>
    </source>
</evidence>
<evidence type="ECO:0000256" key="2">
    <source>
        <dbReference type="ARBA" id="ARBA00022618"/>
    </source>
</evidence>